<accession>A0A660LHT7</accession>
<keyword evidence="1" id="KW-0808">Transferase</keyword>
<dbReference type="SUPFAM" id="SSF53756">
    <property type="entry name" value="UDP-Glycosyltransferase/glycogen phosphorylase"/>
    <property type="match status" value="1"/>
</dbReference>
<dbReference type="GO" id="GO:0016757">
    <property type="term" value="F:glycosyltransferase activity"/>
    <property type="evidence" value="ECO:0007669"/>
    <property type="project" value="InterPro"/>
</dbReference>
<comment type="caution">
    <text evidence="1">The sequence shown here is derived from an EMBL/GenBank/DDBJ whole genome shotgun (WGS) entry which is preliminary data.</text>
</comment>
<keyword evidence="2" id="KW-1185">Reference proteome</keyword>
<sequence length="335" mass="35268">MIVSLGGTAGLREADEELAASLRRAGARVELARTRRPPELRTYAALELAWALNARRAAVLAVREHNPRAVVYSSTTAALLGPVPGAIRFDAPAAGNRPGRHGLWQRPVEARRFQATPLLVPWSEGGLDEAPTPRAGAVIVPVPVAPSGPPERKDIAAITYGANPEKKGLDRVLAAWARDARAGEALVVAGLDEAAGREWLDRAGASGVGAVRFTGLVPRAEYRALLRRARVFVTAPRREDYGIAQLEALADGCVLVTNAAAGPYAALPLARALDARLVDDGLDVRAALDDPVRDYADRAADALAPFTPAGVDRVVAEELLPRLMGESAPAAAAGR</sequence>
<name>A0A660LHT7_9ACTN</name>
<dbReference type="Gene3D" id="3.40.50.2000">
    <property type="entry name" value="Glycogen Phosphorylase B"/>
    <property type="match status" value="1"/>
</dbReference>
<evidence type="ECO:0000313" key="1">
    <source>
        <dbReference type="EMBL" id="RKQ92604.1"/>
    </source>
</evidence>
<gene>
    <name evidence="1" type="ORF">C8N24_2456</name>
</gene>
<proteinExistence type="predicted"/>
<evidence type="ECO:0000313" key="2">
    <source>
        <dbReference type="Proteomes" id="UP000278962"/>
    </source>
</evidence>
<dbReference type="Proteomes" id="UP000278962">
    <property type="component" value="Unassembled WGS sequence"/>
</dbReference>
<protein>
    <submittedName>
        <fullName evidence="1">Glycosyl transferase family 1</fullName>
    </submittedName>
</protein>
<reference evidence="1 2" key="1">
    <citation type="submission" date="2018-10" db="EMBL/GenBank/DDBJ databases">
        <title>Genomic Encyclopedia of Archaeal and Bacterial Type Strains, Phase II (KMG-II): from individual species to whole genera.</title>
        <authorList>
            <person name="Goeker M."/>
        </authorList>
    </citation>
    <scope>NUCLEOTIDE SEQUENCE [LARGE SCALE GENOMIC DNA]</scope>
    <source>
        <strain evidence="1 2">DSM 14954</strain>
    </source>
</reference>
<dbReference type="Pfam" id="PF13692">
    <property type="entry name" value="Glyco_trans_1_4"/>
    <property type="match status" value="1"/>
</dbReference>
<organism evidence="1 2">
    <name type="scientific">Solirubrobacter pauli</name>
    <dbReference type="NCBI Taxonomy" id="166793"/>
    <lineage>
        <taxon>Bacteria</taxon>
        <taxon>Bacillati</taxon>
        <taxon>Actinomycetota</taxon>
        <taxon>Thermoleophilia</taxon>
        <taxon>Solirubrobacterales</taxon>
        <taxon>Solirubrobacteraceae</taxon>
        <taxon>Solirubrobacter</taxon>
    </lineage>
</organism>
<dbReference type="EMBL" id="RBIL01000001">
    <property type="protein sequence ID" value="RKQ92604.1"/>
    <property type="molecule type" value="Genomic_DNA"/>
</dbReference>
<dbReference type="AlphaFoldDB" id="A0A660LHT7"/>